<dbReference type="Proteomes" id="UP001060085">
    <property type="component" value="Linkage Group LG04"/>
</dbReference>
<organism evidence="1 2">
    <name type="scientific">Catharanthus roseus</name>
    <name type="common">Madagascar periwinkle</name>
    <name type="synonym">Vinca rosea</name>
    <dbReference type="NCBI Taxonomy" id="4058"/>
    <lineage>
        <taxon>Eukaryota</taxon>
        <taxon>Viridiplantae</taxon>
        <taxon>Streptophyta</taxon>
        <taxon>Embryophyta</taxon>
        <taxon>Tracheophyta</taxon>
        <taxon>Spermatophyta</taxon>
        <taxon>Magnoliopsida</taxon>
        <taxon>eudicotyledons</taxon>
        <taxon>Gunneridae</taxon>
        <taxon>Pentapetalae</taxon>
        <taxon>asterids</taxon>
        <taxon>lamiids</taxon>
        <taxon>Gentianales</taxon>
        <taxon>Apocynaceae</taxon>
        <taxon>Rauvolfioideae</taxon>
        <taxon>Vinceae</taxon>
        <taxon>Catharanthinae</taxon>
        <taxon>Catharanthus</taxon>
    </lineage>
</organism>
<evidence type="ECO:0000313" key="1">
    <source>
        <dbReference type="EMBL" id="KAI5668896.1"/>
    </source>
</evidence>
<sequence>MAVNTFSSQSIQKHHSFFSTFLESPTLFQNSGIASNHYFSCCKCSSQMSDKLTQTKTHHLFEGIPLKDTFAWNNLIQTYLSNGEPTHVTSVYQRMLLLGAKPDRRTLPRVLAASRILRNLSLGKQLHSHVIKFGFSSDAYVTSSLLELYGQLDGIDAAKRYFENARFDKNNAVTWTLLARMYVKSSEPQSAIDLFFEMIEHIGNAIDAVAFVTVISACGMLKSLREGRRIHQIVKDYGLESDVLVGNSLVKMYVDCGSVKDARVVFDSISCKDAISWTAIINGYVKKGGFNEGLKLFRLMSKNGIKADAFAISSVLPACARMAAHKNGKEIHGHLIRNGVELNTTVLNALMDMYNKSGSIEYASRIFSRMKDKDLVSWTVMIVGYSLHGQGNLGVQLFREMFDKSNVEVDEMILSSVLYACHSSCMIDEGRYFFHLIRSPKVADCALMVSLLVRVGLFSEAKAFIEERKLARQREVLRALLDGYRIHQNAHEGKRIIEQLCDLEPLKTENYIMLSNWYAHHKKWDMVDKLRETIQDMGLTPKRAYSWIELRNKVHVFRTGDESHPISLIIHSEIQRLMKKIEEHGGFRITSDFSLHDVDEERECPHTRHSELLAASFGLIYTKKGTTIRVTKNHRICRSCHDSVKAICRVVDREIIIRDPSDFHHFRDGICSCGDYW</sequence>
<dbReference type="EMBL" id="CM044704">
    <property type="protein sequence ID" value="KAI5668896.1"/>
    <property type="molecule type" value="Genomic_DNA"/>
</dbReference>
<protein>
    <submittedName>
        <fullName evidence="1">Uncharacterized protein</fullName>
    </submittedName>
</protein>
<reference evidence="2" key="1">
    <citation type="journal article" date="2023" name="Nat. Plants">
        <title>Single-cell RNA sequencing provides a high-resolution roadmap for understanding the multicellular compartmentation of specialized metabolism.</title>
        <authorList>
            <person name="Sun S."/>
            <person name="Shen X."/>
            <person name="Li Y."/>
            <person name="Li Y."/>
            <person name="Wang S."/>
            <person name="Li R."/>
            <person name="Zhang H."/>
            <person name="Shen G."/>
            <person name="Guo B."/>
            <person name="Wei J."/>
            <person name="Xu J."/>
            <person name="St-Pierre B."/>
            <person name="Chen S."/>
            <person name="Sun C."/>
        </authorList>
    </citation>
    <scope>NUCLEOTIDE SEQUENCE [LARGE SCALE GENOMIC DNA]</scope>
</reference>
<evidence type="ECO:0000313" key="2">
    <source>
        <dbReference type="Proteomes" id="UP001060085"/>
    </source>
</evidence>
<proteinExistence type="predicted"/>
<name>A0ACC0B899_CATRO</name>
<gene>
    <name evidence="1" type="ORF">M9H77_18749</name>
</gene>
<keyword evidence="2" id="KW-1185">Reference proteome</keyword>
<comment type="caution">
    <text evidence="1">The sequence shown here is derived from an EMBL/GenBank/DDBJ whole genome shotgun (WGS) entry which is preliminary data.</text>
</comment>
<accession>A0ACC0B899</accession>